<name>A0A484MQN0_9ASTE</name>
<organism evidence="2 3">
    <name type="scientific">Cuscuta campestris</name>
    <dbReference type="NCBI Taxonomy" id="132261"/>
    <lineage>
        <taxon>Eukaryota</taxon>
        <taxon>Viridiplantae</taxon>
        <taxon>Streptophyta</taxon>
        <taxon>Embryophyta</taxon>
        <taxon>Tracheophyta</taxon>
        <taxon>Spermatophyta</taxon>
        <taxon>Magnoliopsida</taxon>
        <taxon>eudicotyledons</taxon>
        <taxon>Gunneridae</taxon>
        <taxon>Pentapetalae</taxon>
        <taxon>asterids</taxon>
        <taxon>lamiids</taxon>
        <taxon>Solanales</taxon>
        <taxon>Convolvulaceae</taxon>
        <taxon>Cuscuteae</taxon>
        <taxon>Cuscuta</taxon>
        <taxon>Cuscuta subgen. Grammica</taxon>
        <taxon>Cuscuta sect. Cleistogrammica</taxon>
    </lineage>
</organism>
<proteinExistence type="predicted"/>
<evidence type="ECO:0000313" key="2">
    <source>
        <dbReference type="EMBL" id="VFQ91193.1"/>
    </source>
</evidence>
<accession>A0A484MQN0</accession>
<keyword evidence="3" id="KW-1185">Reference proteome</keyword>
<dbReference type="EMBL" id="OOIL02004257">
    <property type="protein sequence ID" value="VFQ91193.1"/>
    <property type="molecule type" value="Genomic_DNA"/>
</dbReference>
<reference evidence="2 3" key="1">
    <citation type="submission" date="2018-04" db="EMBL/GenBank/DDBJ databases">
        <authorList>
            <person name="Vogel A."/>
        </authorList>
    </citation>
    <scope>NUCLEOTIDE SEQUENCE [LARGE SCALE GENOMIC DNA]</scope>
</reference>
<evidence type="ECO:0000256" key="1">
    <source>
        <dbReference type="SAM" id="MobiDB-lite"/>
    </source>
</evidence>
<sequence length="77" mass="7578">MMEGMPTVVGLAANPGDKSTDGGGKGWASCDGGAREDGRSTGGEGVVVGLKLTTGVGEGQNQGLPASSFFTSLSRAF</sequence>
<dbReference type="AlphaFoldDB" id="A0A484MQN0"/>
<evidence type="ECO:0000313" key="3">
    <source>
        <dbReference type="Proteomes" id="UP000595140"/>
    </source>
</evidence>
<gene>
    <name evidence="2" type="ORF">CCAM_LOCUS32969</name>
</gene>
<protein>
    <submittedName>
        <fullName evidence="2">Uncharacterized protein</fullName>
    </submittedName>
</protein>
<dbReference type="Proteomes" id="UP000595140">
    <property type="component" value="Unassembled WGS sequence"/>
</dbReference>
<feature type="region of interest" description="Disordered" evidence="1">
    <location>
        <begin position="1"/>
        <end position="43"/>
    </location>
</feature>